<dbReference type="EMBL" id="CP003602">
    <property type="protein sequence ID" value="AFY97248.1"/>
    <property type="molecule type" value="Genomic_DNA"/>
</dbReference>
<dbReference type="InterPro" id="IPR002035">
    <property type="entry name" value="VWF_A"/>
</dbReference>
<organism evidence="2 3">
    <name type="scientific">Chamaesiphon minutus (strain ATCC 27169 / PCC 6605)</name>
    <dbReference type="NCBI Taxonomy" id="1173020"/>
    <lineage>
        <taxon>Bacteria</taxon>
        <taxon>Bacillati</taxon>
        <taxon>Cyanobacteriota</taxon>
        <taxon>Cyanophyceae</taxon>
        <taxon>Gomontiellales</taxon>
        <taxon>Chamaesiphonaceae</taxon>
        <taxon>Chamaesiphon</taxon>
    </lineage>
</organism>
<protein>
    <recommendedName>
        <fullName evidence="1">VWFA domain-containing protein</fullName>
    </recommendedName>
</protein>
<keyword evidence="2" id="KW-0614">Plasmid</keyword>
<dbReference type="Proteomes" id="UP000010366">
    <property type="component" value="Plasmid pCHA6605.02"/>
</dbReference>
<dbReference type="SMART" id="SM00327">
    <property type="entry name" value="VWA"/>
    <property type="match status" value="1"/>
</dbReference>
<evidence type="ECO:0000259" key="1">
    <source>
        <dbReference type="PROSITE" id="PS50234"/>
    </source>
</evidence>
<gene>
    <name evidence="2" type="ORF">Cha6605_6433</name>
</gene>
<sequence>MVSTNSSKLNTPKSVYTKKRCPVIFLIDVSGSMLGNKNDSSPPIDRLNKALDTCIRKLRNDNETNDIAEVCIISFSQKISIVRDFTLCEDIETPILTASGTTPKFFEVIEEGINQLQSYLDRIEKEGSYKLCQPMIMFMTDGQPTLADGKNITDMEVLNNSCDEIRNKLQSVKTKNLSKLKPQLHAFSVGQASDNSNYILKRLAGEHNSYFLEGYNFDNLFDWISKSIEMASQGREVPNYN</sequence>
<dbReference type="KEGG" id="cmp:Cha6605_6433"/>
<dbReference type="Gene3D" id="3.40.50.410">
    <property type="entry name" value="von Willebrand factor, type A domain"/>
    <property type="match status" value="1"/>
</dbReference>
<dbReference type="HOGENOM" id="CLU_082324_2_0_3"/>
<name>K9URE8_CHAP6</name>
<dbReference type="Pfam" id="PF13519">
    <property type="entry name" value="VWA_2"/>
    <property type="match status" value="1"/>
</dbReference>
<reference evidence="2 3" key="1">
    <citation type="submission" date="2012-05" db="EMBL/GenBank/DDBJ databases">
        <title>Finished plasmid 2 of genome of Chamaesiphon sp. PCC 6605.</title>
        <authorList>
            <consortium name="US DOE Joint Genome Institute"/>
            <person name="Gugger M."/>
            <person name="Coursin T."/>
            <person name="Rippka R."/>
            <person name="Tandeau De Marsac N."/>
            <person name="Huntemann M."/>
            <person name="Wei C.-L."/>
            <person name="Han J."/>
            <person name="Detter J.C."/>
            <person name="Han C."/>
            <person name="Tapia R."/>
            <person name="Chen A."/>
            <person name="Kyrpides N."/>
            <person name="Mavromatis K."/>
            <person name="Markowitz V."/>
            <person name="Szeto E."/>
            <person name="Ivanova N."/>
            <person name="Pagani I."/>
            <person name="Pati A."/>
            <person name="Goodwin L."/>
            <person name="Nordberg H.P."/>
            <person name="Cantor M.N."/>
            <person name="Hua S.X."/>
            <person name="Woyke T."/>
            <person name="Kerfeld C.A."/>
        </authorList>
    </citation>
    <scope>NUCLEOTIDE SEQUENCE [LARGE SCALE GENOMIC DNA]</scope>
    <source>
        <strain evidence="3">ATCC 27169 / PCC 6605</strain>
        <plasmid evidence="3">Plasmid pCHA6605.02</plasmid>
    </source>
</reference>
<accession>K9URE8</accession>
<dbReference type="SUPFAM" id="SSF53300">
    <property type="entry name" value="vWA-like"/>
    <property type="match status" value="1"/>
</dbReference>
<geneLocation type="plasmid" evidence="2 3">
    <name>pCHA6605.02</name>
</geneLocation>
<dbReference type="InterPro" id="IPR036465">
    <property type="entry name" value="vWFA_dom_sf"/>
</dbReference>
<dbReference type="RefSeq" id="WP_015162897.1">
    <property type="nucleotide sequence ID" value="NC_019698.1"/>
</dbReference>
<evidence type="ECO:0000313" key="3">
    <source>
        <dbReference type="Proteomes" id="UP000010366"/>
    </source>
</evidence>
<dbReference type="PROSITE" id="PS50234">
    <property type="entry name" value="VWFA"/>
    <property type="match status" value="1"/>
</dbReference>
<keyword evidence="3" id="KW-1185">Reference proteome</keyword>
<dbReference type="AlphaFoldDB" id="K9URE8"/>
<feature type="domain" description="VWFA" evidence="1">
    <location>
        <begin position="22"/>
        <end position="228"/>
    </location>
</feature>
<proteinExistence type="predicted"/>
<evidence type="ECO:0000313" key="2">
    <source>
        <dbReference type="EMBL" id="AFY97248.1"/>
    </source>
</evidence>
<dbReference type="OrthoDB" id="9806395at2"/>